<keyword evidence="8 10" id="KW-0472">Membrane</keyword>
<dbReference type="PIRSF" id="PIRSF006603">
    <property type="entry name" value="DinF"/>
    <property type="match status" value="1"/>
</dbReference>
<feature type="transmembrane region" description="Helical" evidence="10">
    <location>
        <begin position="360"/>
        <end position="382"/>
    </location>
</feature>
<dbReference type="InterPro" id="IPR051327">
    <property type="entry name" value="MATE_MepA_subfamily"/>
</dbReference>
<feature type="transmembrane region" description="Helical" evidence="10">
    <location>
        <begin position="274"/>
        <end position="296"/>
    </location>
</feature>
<evidence type="ECO:0000313" key="12">
    <source>
        <dbReference type="Proteomes" id="UP000184301"/>
    </source>
</evidence>
<gene>
    <name evidence="11" type="ORF">SAMN02745243_02816</name>
</gene>
<feature type="transmembrane region" description="Helical" evidence="10">
    <location>
        <begin position="139"/>
        <end position="160"/>
    </location>
</feature>
<dbReference type="CDD" id="cd13143">
    <property type="entry name" value="MATE_MepA_like"/>
    <property type="match status" value="1"/>
</dbReference>
<evidence type="ECO:0000256" key="10">
    <source>
        <dbReference type="SAM" id="Phobius"/>
    </source>
</evidence>
<comment type="subcellular location">
    <subcellularLocation>
        <location evidence="1">Cell membrane</location>
        <topology evidence="1">Multi-pass membrane protein</topology>
    </subcellularLocation>
</comment>
<evidence type="ECO:0000256" key="2">
    <source>
        <dbReference type="ARBA" id="ARBA00008417"/>
    </source>
</evidence>
<proteinExistence type="inferred from homology"/>
<evidence type="ECO:0000313" key="11">
    <source>
        <dbReference type="EMBL" id="SHK37887.1"/>
    </source>
</evidence>
<keyword evidence="5" id="KW-1003">Cell membrane</keyword>
<dbReference type="RefSeq" id="WP_073111564.1">
    <property type="nucleotide sequence ID" value="NZ_FQZY01000045.1"/>
</dbReference>
<sequence>MNQINETNDFSTGKLFPMILKYSIPAAISLLITAIYNIVDRIFVGNFNGTSALAGLSICFPLSYMMMAFGLTCSAGGSSLFSLFAGKGEQKNMNRSFGNALILVVIFEILLSVLLLIFADPILKIFGVTETAYEYALEYYKIVALGCLFQGLTQVFCDFVRVSGKPVWGMCVTGIGAVTNIILDAVFVAVLDWGVTGAAWATVIGQILSALFGAYLVFKGYTKVEIERKTFSFDFELSRKIVSCGFAFWIAQMAMGLISLVYNSQLGKYGSDTAISVYAVVASIMTFVIMPASGISQGIQPIIGNNFGAKNYRRVMATLYQASAFSVGVTCIIWLIVMFFPEAILMAFGATDEMLELGVTGLRTNFCITPILGFVMLVTTFFQSIAKPVPSIVITFLRQILFLIPFIYIFSMLWGINGIFMAQPVSDALALILSIVLVYREQKHLYKISPAGTGNHLTIFS</sequence>
<feature type="transmembrane region" description="Helical" evidence="10">
    <location>
        <begin position="197"/>
        <end position="218"/>
    </location>
</feature>
<keyword evidence="12" id="KW-1185">Reference proteome</keyword>
<dbReference type="NCBIfam" id="TIGR00797">
    <property type="entry name" value="matE"/>
    <property type="match status" value="1"/>
</dbReference>
<keyword evidence="9" id="KW-0046">Antibiotic resistance</keyword>
<dbReference type="InterPro" id="IPR002528">
    <property type="entry name" value="MATE_fam"/>
</dbReference>
<feature type="transmembrane region" description="Helical" evidence="10">
    <location>
        <begin position="394"/>
        <end position="414"/>
    </location>
</feature>
<accession>A0A1M6RZZ1</accession>
<dbReference type="AlphaFoldDB" id="A0A1M6RZZ1"/>
<evidence type="ECO:0000256" key="8">
    <source>
        <dbReference type="ARBA" id="ARBA00023136"/>
    </source>
</evidence>
<feature type="transmembrane region" description="Helical" evidence="10">
    <location>
        <begin position="24"/>
        <end position="44"/>
    </location>
</feature>
<dbReference type="InterPro" id="IPR048279">
    <property type="entry name" value="MdtK-like"/>
</dbReference>
<dbReference type="STRING" id="1121950.SAMN02745243_02816"/>
<dbReference type="GO" id="GO:0005886">
    <property type="term" value="C:plasma membrane"/>
    <property type="evidence" value="ECO:0007669"/>
    <property type="project" value="UniProtKB-SubCell"/>
</dbReference>
<dbReference type="GO" id="GO:0015297">
    <property type="term" value="F:antiporter activity"/>
    <property type="evidence" value="ECO:0007669"/>
    <property type="project" value="InterPro"/>
</dbReference>
<comment type="similarity">
    <text evidence="2">Belongs to the multi antimicrobial extrusion (MATE) (TC 2.A.66.1) family. MepA subfamily.</text>
</comment>
<dbReference type="PANTHER" id="PTHR43823:SF3">
    <property type="entry name" value="MULTIDRUG EXPORT PROTEIN MEPA"/>
    <property type="match status" value="1"/>
</dbReference>
<feature type="transmembrane region" description="Helical" evidence="10">
    <location>
        <begin position="420"/>
        <end position="439"/>
    </location>
</feature>
<feature type="transmembrane region" description="Helical" evidence="10">
    <location>
        <begin position="167"/>
        <end position="191"/>
    </location>
</feature>
<dbReference type="EMBL" id="FQZY01000045">
    <property type="protein sequence ID" value="SHK37887.1"/>
    <property type="molecule type" value="Genomic_DNA"/>
</dbReference>
<reference evidence="11 12" key="1">
    <citation type="submission" date="2016-11" db="EMBL/GenBank/DDBJ databases">
        <authorList>
            <person name="Jaros S."/>
            <person name="Januszkiewicz K."/>
            <person name="Wedrychowicz H."/>
        </authorList>
    </citation>
    <scope>NUCLEOTIDE SEQUENCE [LARGE SCALE GENOMIC DNA]</scope>
    <source>
        <strain evidence="11 12">DSM 15480</strain>
    </source>
</reference>
<evidence type="ECO:0000256" key="5">
    <source>
        <dbReference type="ARBA" id="ARBA00022475"/>
    </source>
</evidence>
<keyword evidence="7 10" id="KW-1133">Transmembrane helix</keyword>
<dbReference type="Proteomes" id="UP000184301">
    <property type="component" value="Unassembled WGS sequence"/>
</dbReference>
<organism evidence="11 12">
    <name type="scientific">Hespellia stercorisuis DSM 15480</name>
    <dbReference type="NCBI Taxonomy" id="1121950"/>
    <lineage>
        <taxon>Bacteria</taxon>
        <taxon>Bacillati</taxon>
        <taxon>Bacillota</taxon>
        <taxon>Clostridia</taxon>
        <taxon>Lachnospirales</taxon>
        <taxon>Lachnospiraceae</taxon>
        <taxon>Hespellia</taxon>
    </lineage>
</organism>
<dbReference type="OrthoDB" id="9811110at2"/>
<evidence type="ECO:0000256" key="6">
    <source>
        <dbReference type="ARBA" id="ARBA00022692"/>
    </source>
</evidence>
<feature type="transmembrane region" description="Helical" evidence="10">
    <location>
        <begin position="64"/>
        <end position="85"/>
    </location>
</feature>
<name>A0A1M6RZZ1_9FIRM</name>
<feature type="transmembrane region" description="Helical" evidence="10">
    <location>
        <begin position="317"/>
        <end position="340"/>
    </location>
</feature>
<evidence type="ECO:0000256" key="9">
    <source>
        <dbReference type="ARBA" id="ARBA00023251"/>
    </source>
</evidence>
<dbReference type="GO" id="GO:0046677">
    <property type="term" value="P:response to antibiotic"/>
    <property type="evidence" value="ECO:0007669"/>
    <property type="project" value="UniProtKB-KW"/>
</dbReference>
<dbReference type="PANTHER" id="PTHR43823">
    <property type="entry name" value="SPORULATION PROTEIN YKVU"/>
    <property type="match status" value="1"/>
</dbReference>
<evidence type="ECO:0000256" key="3">
    <source>
        <dbReference type="ARBA" id="ARBA00022106"/>
    </source>
</evidence>
<evidence type="ECO:0000256" key="1">
    <source>
        <dbReference type="ARBA" id="ARBA00004651"/>
    </source>
</evidence>
<dbReference type="Pfam" id="PF01554">
    <property type="entry name" value="MatE"/>
    <property type="match status" value="2"/>
</dbReference>
<evidence type="ECO:0000256" key="4">
    <source>
        <dbReference type="ARBA" id="ARBA00022448"/>
    </source>
</evidence>
<feature type="transmembrane region" description="Helical" evidence="10">
    <location>
        <begin position="239"/>
        <end position="262"/>
    </location>
</feature>
<protein>
    <recommendedName>
        <fullName evidence="3">Multidrug export protein MepA</fullName>
    </recommendedName>
</protein>
<keyword evidence="4" id="KW-0813">Transport</keyword>
<dbReference type="GO" id="GO:0042910">
    <property type="term" value="F:xenobiotic transmembrane transporter activity"/>
    <property type="evidence" value="ECO:0007669"/>
    <property type="project" value="InterPro"/>
</dbReference>
<dbReference type="InterPro" id="IPR045070">
    <property type="entry name" value="MATE_MepA-like"/>
</dbReference>
<evidence type="ECO:0000256" key="7">
    <source>
        <dbReference type="ARBA" id="ARBA00022989"/>
    </source>
</evidence>
<keyword evidence="6 10" id="KW-0812">Transmembrane</keyword>
<feature type="transmembrane region" description="Helical" evidence="10">
    <location>
        <begin position="97"/>
        <end position="119"/>
    </location>
</feature>